<sequence>MGCGNEISDWDDKAVQDSLEGKNSGPDPEMMKEAAAYTAVKEILQEKTDRFEKSGVVQDKDMVRAIAYVPLAREIATELGIKSIEFKEDLGQRGFSLMDKGAVIFIGPENVNKEEYQRTLFHEVGELYFKEVLPLEKVQQWEKMRENTEASFKYLPEIEKGNTQHHFAERFAEYCLGTLNKDSGMINYIREKYPDQMKTFDDLKKVLEGRLKI</sequence>
<gene>
    <name evidence="2" type="ORF">COX36_00915</name>
</gene>
<reference evidence="2 3" key="1">
    <citation type="submission" date="2017-09" db="EMBL/GenBank/DDBJ databases">
        <title>Depth-based differentiation of microbial function through sediment-hosted aquifers and enrichment of novel symbionts in the deep terrestrial subsurface.</title>
        <authorList>
            <person name="Probst A.J."/>
            <person name="Ladd B."/>
            <person name="Jarett J.K."/>
            <person name="Geller-Mcgrath D.E."/>
            <person name="Sieber C.M."/>
            <person name="Emerson J.B."/>
            <person name="Anantharaman K."/>
            <person name="Thomas B.C."/>
            <person name="Malmstrom R."/>
            <person name="Stieglmeier M."/>
            <person name="Klingl A."/>
            <person name="Woyke T."/>
            <person name="Ryan C.M."/>
            <person name="Banfield J.F."/>
        </authorList>
    </citation>
    <scope>NUCLEOTIDE SEQUENCE [LARGE SCALE GENOMIC DNA]</scope>
    <source>
        <strain evidence="2">CG23_combo_of_CG06-09_8_20_14_all_38_19</strain>
    </source>
</reference>
<evidence type="ECO:0000313" key="2">
    <source>
        <dbReference type="EMBL" id="PIP23876.1"/>
    </source>
</evidence>
<name>A0A2G9YX88_9BACT</name>
<organism evidence="2 3">
    <name type="scientific">Candidatus Nealsonbacteria bacterium CG23_combo_of_CG06-09_8_20_14_all_38_19</name>
    <dbReference type="NCBI Taxonomy" id="1974721"/>
    <lineage>
        <taxon>Bacteria</taxon>
        <taxon>Candidatus Nealsoniibacteriota</taxon>
    </lineage>
</organism>
<proteinExistence type="predicted"/>
<feature type="region of interest" description="Disordered" evidence="1">
    <location>
        <begin position="1"/>
        <end position="29"/>
    </location>
</feature>
<evidence type="ECO:0000313" key="3">
    <source>
        <dbReference type="Proteomes" id="UP000230273"/>
    </source>
</evidence>
<dbReference type="AlphaFoldDB" id="A0A2G9YX88"/>
<dbReference type="EMBL" id="PCRP01000014">
    <property type="protein sequence ID" value="PIP23876.1"/>
    <property type="molecule type" value="Genomic_DNA"/>
</dbReference>
<evidence type="ECO:0008006" key="4">
    <source>
        <dbReference type="Google" id="ProtNLM"/>
    </source>
</evidence>
<dbReference type="Proteomes" id="UP000230273">
    <property type="component" value="Unassembled WGS sequence"/>
</dbReference>
<evidence type="ECO:0000256" key="1">
    <source>
        <dbReference type="SAM" id="MobiDB-lite"/>
    </source>
</evidence>
<comment type="caution">
    <text evidence="2">The sequence shown here is derived from an EMBL/GenBank/DDBJ whole genome shotgun (WGS) entry which is preliminary data.</text>
</comment>
<protein>
    <recommendedName>
        <fullName evidence="4">IrrE N-terminal-like domain-containing protein</fullName>
    </recommendedName>
</protein>
<accession>A0A2G9YX88</accession>